<dbReference type="RefSeq" id="WP_110748667.1">
    <property type="nucleotide sequence ID" value="NZ_QJTF01000002.1"/>
</dbReference>
<dbReference type="EMBL" id="QJTF01000002">
    <property type="protein sequence ID" value="PYE90119.1"/>
    <property type="molecule type" value="Genomic_DNA"/>
</dbReference>
<sequence>MNEREFIWSESKNRSNQQKHKISFELARRAFADPFATIEQDRIDDGEYRWQTIGLVDGHMLLIVAHMIWDEEDGTEIIRIISARHADPKERKRYERRRSY</sequence>
<dbReference type="InterPro" id="IPR038573">
    <property type="entry name" value="BrnT_sf"/>
</dbReference>
<comment type="caution">
    <text evidence="1">The sequence shown here is derived from an EMBL/GenBank/DDBJ whole genome shotgun (WGS) entry which is preliminary data.</text>
</comment>
<dbReference type="Gene3D" id="3.10.450.530">
    <property type="entry name" value="Ribonuclease toxin, BrnT, of type II toxin-antitoxin system"/>
    <property type="match status" value="1"/>
</dbReference>
<evidence type="ECO:0000313" key="2">
    <source>
        <dbReference type="Proteomes" id="UP000247454"/>
    </source>
</evidence>
<name>A0A318T561_9HYPH</name>
<proteinExistence type="predicted"/>
<reference evidence="1 2" key="1">
    <citation type="submission" date="2018-06" db="EMBL/GenBank/DDBJ databases">
        <title>Genomic Encyclopedia of Type Strains, Phase III (KMG-III): the genomes of soil and plant-associated and newly described type strains.</title>
        <authorList>
            <person name="Whitman W."/>
        </authorList>
    </citation>
    <scope>NUCLEOTIDE SEQUENCE [LARGE SCALE GENOMIC DNA]</scope>
    <source>
        <strain evidence="1 2">ORS 1419</strain>
    </source>
</reference>
<dbReference type="Pfam" id="PF04365">
    <property type="entry name" value="BrnT_toxin"/>
    <property type="match status" value="1"/>
</dbReference>
<dbReference type="OrthoDB" id="839663at2"/>
<dbReference type="Proteomes" id="UP000247454">
    <property type="component" value="Unassembled WGS sequence"/>
</dbReference>
<organism evidence="1 2">
    <name type="scientific">Phyllobacterium leguminum</name>
    <dbReference type="NCBI Taxonomy" id="314237"/>
    <lineage>
        <taxon>Bacteria</taxon>
        <taxon>Pseudomonadati</taxon>
        <taxon>Pseudomonadota</taxon>
        <taxon>Alphaproteobacteria</taxon>
        <taxon>Hyphomicrobiales</taxon>
        <taxon>Phyllobacteriaceae</taxon>
        <taxon>Phyllobacterium</taxon>
    </lineage>
</organism>
<dbReference type="InterPro" id="IPR007460">
    <property type="entry name" value="BrnT_toxin"/>
</dbReference>
<dbReference type="AlphaFoldDB" id="A0A318T561"/>
<gene>
    <name evidence="1" type="ORF">C7477_102208</name>
</gene>
<accession>A0A318T561</accession>
<protein>
    <submittedName>
        <fullName evidence="1">Uncharacterized protein</fullName>
    </submittedName>
</protein>
<keyword evidence="2" id="KW-1185">Reference proteome</keyword>
<evidence type="ECO:0000313" key="1">
    <source>
        <dbReference type="EMBL" id="PYE90119.1"/>
    </source>
</evidence>